<name>A0A1G6V6P1_9ACTN</name>
<evidence type="ECO:0000313" key="2">
    <source>
        <dbReference type="EMBL" id="SDD49238.1"/>
    </source>
</evidence>
<sequence>MRPAVLSRPTARASRPVGVPGRGARGPVGPFAFGRYDRAALPGAADSGPDEAAGGRPRAIHPSKSSAVTTRVRVEAEGRCDDRLRPGSSLFDLRPDGTPWLRPQPAVRLRSGRPVPGAPAVEDADGRTQRFRCHGARATWWDGPHPAPQLHLVETGASERFVVLSRQVEALNREVAFHRATEVDRTRLLAAEPAARAQLQHLYAVTAALAGADHPCGALRTA</sequence>
<organism evidence="2 3">
    <name type="scientific">Streptomyces prasinopilosus</name>
    <dbReference type="NCBI Taxonomy" id="67344"/>
    <lineage>
        <taxon>Bacteria</taxon>
        <taxon>Bacillati</taxon>
        <taxon>Actinomycetota</taxon>
        <taxon>Actinomycetes</taxon>
        <taxon>Kitasatosporales</taxon>
        <taxon>Streptomycetaceae</taxon>
        <taxon>Streptomyces</taxon>
    </lineage>
</organism>
<dbReference type="AlphaFoldDB" id="A0A1G6V6P1"/>
<feature type="region of interest" description="Disordered" evidence="1">
    <location>
        <begin position="40"/>
        <end position="72"/>
    </location>
</feature>
<dbReference type="EMBL" id="FMZK01000008">
    <property type="protein sequence ID" value="SDD49238.1"/>
    <property type="molecule type" value="Genomic_DNA"/>
</dbReference>
<gene>
    <name evidence="2" type="ORF">SAMN05216505_108138</name>
</gene>
<reference evidence="3" key="1">
    <citation type="submission" date="2016-10" db="EMBL/GenBank/DDBJ databases">
        <authorList>
            <person name="Varghese N."/>
            <person name="Submissions S."/>
        </authorList>
    </citation>
    <scope>NUCLEOTIDE SEQUENCE [LARGE SCALE GENOMIC DNA]</scope>
    <source>
        <strain evidence="3">CGMCC 4.3504</strain>
    </source>
</reference>
<feature type="region of interest" description="Disordered" evidence="1">
    <location>
        <begin position="1"/>
        <end position="25"/>
    </location>
</feature>
<protein>
    <submittedName>
        <fullName evidence="2">Uncharacterized protein</fullName>
    </submittedName>
</protein>
<dbReference type="STRING" id="67344.SAMN05216505_108138"/>
<proteinExistence type="predicted"/>
<evidence type="ECO:0000256" key="1">
    <source>
        <dbReference type="SAM" id="MobiDB-lite"/>
    </source>
</evidence>
<feature type="region of interest" description="Disordered" evidence="1">
    <location>
        <begin position="108"/>
        <end position="127"/>
    </location>
</feature>
<evidence type="ECO:0000313" key="3">
    <source>
        <dbReference type="Proteomes" id="UP000182100"/>
    </source>
</evidence>
<dbReference type="Proteomes" id="UP000182100">
    <property type="component" value="Unassembled WGS sequence"/>
</dbReference>
<accession>A0A1G6V6P1</accession>
<keyword evidence="3" id="KW-1185">Reference proteome</keyword>